<feature type="domain" description="Histidine kinase/HSP90-like ATPase" evidence="2">
    <location>
        <begin position="14"/>
        <end position="95"/>
    </location>
</feature>
<dbReference type="PANTHER" id="PTHR35526">
    <property type="entry name" value="ANTI-SIGMA-F FACTOR RSBW-RELATED"/>
    <property type="match status" value="1"/>
</dbReference>
<dbReference type="RefSeq" id="WP_286256091.1">
    <property type="nucleotide sequence ID" value="NZ_AP018448.1"/>
</dbReference>
<protein>
    <recommendedName>
        <fullName evidence="2">Histidine kinase/HSP90-like ATPase domain-containing protein</fullName>
    </recommendedName>
</protein>
<dbReference type="Proteomes" id="UP001321542">
    <property type="component" value="Chromosome"/>
</dbReference>
<evidence type="ECO:0000256" key="1">
    <source>
        <dbReference type="ARBA" id="ARBA00022527"/>
    </source>
</evidence>
<dbReference type="InterPro" id="IPR036890">
    <property type="entry name" value="HATPase_C_sf"/>
</dbReference>
<dbReference type="Gene3D" id="3.30.565.10">
    <property type="entry name" value="Histidine kinase-like ATPase, C-terminal domain"/>
    <property type="match status" value="1"/>
</dbReference>
<dbReference type="Pfam" id="PF13581">
    <property type="entry name" value="HATPase_c_2"/>
    <property type="match status" value="1"/>
</dbReference>
<evidence type="ECO:0000259" key="2">
    <source>
        <dbReference type="Pfam" id="PF13581"/>
    </source>
</evidence>
<gene>
    <name evidence="3" type="ORF">SGFS_070420</name>
</gene>
<keyword evidence="4" id="KW-1185">Reference proteome</keyword>
<dbReference type="InterPro" id="IPR050267">
    <property type="entry name" value="Anti-sigma-factor_SerPK"/>
</dbReference>
<proteinExistence type="predicted"/>
<reference evidence="3 4" key="1">
    <citation type="journal article" date="2010" name="ChemBioChem">
        <title>Cloning and characterization of the biosynthetic gene cluster of 16-membered macrolide antibiotic FD-891: involvement of a dual functional cytochrome P450 monooxygenase catalyzing epoxidation and hydroxylation.</title>
        <authorList>
            <person name="Kudo F."/>
            <person name="Motegi A."/>
            <person name="Mizoue K."/>
            <person name="Eguchi T."/>
        </authorList>
    </citation>
    <scope>NUCLEOTIDE SEQUENCE [LARGE SCALE GENOMIC DNA]</scope>
    <source>
        <strain evidence="3 4">A-8890</strain>
    </source>
</reference>
<dbReference type="InterPro" id="IPR003594">
    <property type="entry name" value="HATPase_dom"/>
</dbReference>
<dbReference type="EMBL" id="AP018448">
    <property type="protein sequence ID" value="BBC35748.1"/>
    <property type="molecule type" value="Genomic_DNA"/>
</dbReference>
<keyword evidence="1" id="KW-0418">Kinase</keyword>
<organism evidence="3 4">
    <name type="scientific">Streptomyces graminofaciens</name>
    <dbReference type="NCBI Taxonomy" id="68212"/>
    <lineage>
        <taxon>Bacteria</taxon>
        <taxon>Bacillati</taxon>
        <taxon>Actinomycetota</taxon>
        <taxon>Actinomycetes</taxon>
        <taxon>Kitasatosporales</taxon>
        <taxon>Streptomycetaceae</taxon>
        <taxon>Streptomyces</taxon>
    </lineage>
</organism>
<name>A0ABN5VRC4_9ACTN</name>
<dbReference type="PANTHER" id="PTHR35526:SF3">
    <property type="entry name" value="ANTI-SIGMA-F FACTOR RSBW"/>
    <property type="match status" value="1"/>
</dbReference>
<evidence type="ECO:0000313" key="3">
    <source>
        <dbReference type="EMBL" id="BBC35748.1"/>
    </source>
</evidence>
<reference evidence="3 4" key="2">
    <citation type="journal article" date="2023" name="ChemBioChem">
        <title>Acyltransferase Domain Exchange between Two Independent Type I Polyketide Synthases in the Same Producer Strain of Macrolide Antibiotics.</title>
        <authorList>
            <person name="Kudo F."/>
            <person name="Kishikawa K."/>
            <person name="Tsuboi K."/>
            <person name="Kido T."/>
            <person name="Usui T."/>
            <person name="Hashimoto J."/>
            <person name="Shin-Ya K."/>
            <person name="Miyanaga A."/>
            <person name="Eguchi T."/>
        </authorList>
    </citation>
    <scope>NUCLEOTIDE SEQUENCE [LARGE SCALE GENOMIC DNA]</scope>
    <source>
        <strain evidence="3 4">A-8890</strain>
    </source>
</reference>
<dbReference type="CDD" id="cd16936">
    <property type="entry name" value="HATPase_RsbW-like"/>
    <property type="match status" value="1"/>
</dbReference>
<evidence type="ECO:0000313" key="4">
    <source>
        <dbReference type="Proteomes" id="UP001321542"/>
    </source>
</evidence>
<accession>A0ABN5VRC4</accession>
<keyword evidence="1" id="KW-0723">Serine/threonine-protein kinase</keyword>
<sequence length="101" mass="10848">MNASSEINGAATPVMGELAANAVTHGRVYGHGFLVRVVWMTGTVRIEVADACKQRRPETRPVAVDAETGRGLLIVAALADRWGVENRALGKAVWAELHMPE</sequence>
<dbReference type="SUPFAM" id="SSF55874">
    <property type="entry name" value="ATPase domain of HSP90 chaperone/DNA topoisomerase II/histidine kinase"/>
    <property type="match status" value="1"/>
</dbReference>
<keyword evidence="1" id="KW-0808">Transferase</keyword>